<dbReference type="RefSeq" id="XP_001590329.1">
    <property type="nucleotide sequence ID" value="XM_001590279.1"/>
</dbReference>
<gene>
    <name evidence="1" type="ORF">SS1G_09094</name>
</gene>
<protein>
    <submittedName>
        <fullName evidence="1">Uncharacterized protein</fullName>
    </submittedName>
</protein>
<dbReference type="KEGG" id="ssl:SS1G_09094"/>
<dbReference type="Proteomes" id="UP000001312">
    <property type="component" value="Unassembled WGS sequence"/>
</dbReference>
<sequence>MASYFGSGDQAIDTLSCSTGKPAKNIINNTHFE</sequence>
<reference evidence="2" key="1">
    <citation type="journal article" date="2011" name="PLoS Genet.">
        <title>Genomic analysis of the necrotrophic fungal pathogens Sclerotinia sclerotiorum and Botrytis cinerea.</title>
        <authorList>
            <person name="Amselem J."/>
            <person name="Cuomo C.A."/>
            <person name="van Kan J.A."/>
            <person name="Viaud M."/>
            <person name="Benito E.P."/>
            <person name="Couloux A."/>
            <person name="Coutinho P.M."/>
            <person name="de Vries R.P."/>
            <person name="Dyer P.S."/>
            <person name="Fillinger S."/>
            <person name="Fournier E."/>
            <person name="Gout L."/>
            <person name="Hahn M."/>
            <person name="Kohn L."/>
            <person name="Lapalu N."/>
            <person name="Plummer K.M."/>
            <person name="Pradier J.M."/>
            <person name="Quevillon E."/>
            <person name="Sharon A."/>
            <person name="Simon A."/>
            <person name="ten Have A."/>
            <person name="Tudzynski B."/>
            <person name="Tudzynski P."/>
            <person name="Wincker P."/>
            <person name="Andrew M."/>
            <person name="Anthouard V."/>
            <person name="Beever R.E."/>
            <person name="Beffa R."/>
            <person name="Benoit I."/>
            <person name="Bouzid O."/>
            <person name="Brault B."/>
            <person name="Chen Z."/>
            <person name="Choquer M."/>
            <person name="Collemare J."/>
            <person name="Cotton P."/>
            <person name="Danchin E.G."/>
            <person name="Da Silva C."/>
            <person name="Gautier A."/>
            <person name="Giraud C."/>
            <person name="Giraud T."/>
            <person name="Gonzalez C."/>
            <person name="Grossetete S."/>
            <person name="Guldener U."/>
            <person name="Henrissat B."/>
            <person name="Howlett B.J."/>
            <person name="Kodira C."/>
            <person name="Kretschmer M."/>
            <person name="Lappartient A."/>
            <person name="Leroch M."/>
            <person name="Levis C."/>
            <person name="Mauceli E."/>
            <person name="Neuveglise C."/>
            <person name="Oeser B."/>
            <person name="Pearson M."/>
            <person name="Poulain J."/>
            <person name="Poussereau N."/>
            <person name="Quesneville H."/>
            <person name="Rascle C."/>
            <person name="Schumacher J."/>
            <person name="Segurens B."/>
            <person name="Sexton A."/>
            <person name="Silva E."/>
            <person name="Sirven C."/>
            <person name="Soanes D.M."/>
            <person name="Talbot N.J."/>
            <person name="Templeton M."/>
            <person name="Yandava C."/>
            <person name="Yarden O."/>
            <person name="Zeng Q."/>
            <person name="Rollins J.A."/>
            <person name="Lebrun M.H."/>
            <person name="Dickman M."/>
        </authorList>
    </citation>
    <scope>NUCLEOTIDE SEQUENCE [LARGE SCALE GENOMIC DNA]</scope>
    <source>
        <strain evidence="2">ATCC 18683 / 1980 / Ss-1</strain>
    </source>
</reference>
<dbReference type="EMBL" id="CH476632">
    <property type="protein sequence ID" value="EDN93228.1"/>
    <property type="molecule type" value="Genomic_DNA"/>
</dbReference>
<dbReference type="InParanoid" id="A7EUT6"/>
<dbReference type="AlphaFoldDB" id="A7EUT6"/>
<evidence type="ECO:0000313" key="1">
    <source>
        <dbReference type="EMBL" id="EDN93228.1"/>
    </source>
</evidence>
<proteinExistence type="predicted"/>
<name>A7EUT6_SCLS1</name>
<accession>A7EUT6</accession>
<organism evidence="1 2">
    <name type="scientific">Sclerotinia sclerotiorum (strain ATCC 18683 / 1980 / Ss-1)</name>
    <name type="common">White mold</name>
    <name type="synonym">Whetzelinia sclerotiorum</name>
    <dbReference type="NCBI Taxonomy" id="665079"/>
    <lineage>
        <taxon>Eukaryota</taxon>
        <taxon>Fungi</taxon>
        <taxon>Dikarya</taxon>
        <taxon>Ascomycota</taxon>
        <taxon>Pezizomycotina</taxon>
        <taxon>Leotiomycetes</taxon>
        <taxon>Helotiales</taxon>
        <taxon>Sclerotiniaceae</taxon>
        <taxon>Sclerotinia</taxon>
    </lineage>
</organism>
<keyword evidence="2" id="KW-1185">Reference proteome</keyword>
<evidence type="ECO:0000313" key="2">
    <source>
        <dbReference type="Proteomes" id="UP000001312"/>
    </source>
</evidence>
<dbReference type="GeneID" id="5486124"/>